<dbReference type="PANTHER" id="PTHR37781">
    <property type="entry name" value="TFIIH COMPLEX SUBUNIT"/>
    <property type="match status" value="1"/>
</dbReference>
<dbReference type="EMBL" id="KV453850">
    <property type="protein sequence ID" value="ODV86291.1"/>
    <property type="molecule type" value="Genomic_DNA"/>
</dbReference>
<evidence type="ECO:0000313" key="2">
    <source>
        <dbReference type="EMBL" id="ODV86291.1"/>
    </source>
</evidence>
<dbReference type="STRING" id="983967.A0A1E4T3I5"/>
<feature type="compositionally biased region" description="Polar residues" evidence="1">
    <location>
        <begin position="130"/>
        <end position="143"/>
    </location>
</feature>
<proteinExistence type="predicted"/>
<feature type="region of interest" description="Disordered" evidence="1">
    <location>
        <begin position="130"/>
        <end position="160"/>
    </location>
</feature>
<keyword evidence="3" id="KW-1185">Reference proteome</keyword>
<dbReference type="Proteomes" id="UP000094801">
    <property type="component" value="Unassembled WGS sequence"/>
</dbReference>
<reference evidence="3" key="1">
    <citation type="submission" date="2016-04" db="EMBL/GenBank/DDBJ databases">
        <title>Comparative genomics of biotechnologically important yeasts.</title>
        <authorList>
            <consortium name="DOE Joint Genome Institute"/>
            <person name="Riley R."/>
            <person name="Haridas S."/>
            <person name="Wolfe K.H."/>
            <person name="Lopes M.R."/>
            <person name="Hittinger C.T."/>
            <person name="Goker M."/>
            <person name="Salamov A."/>
            <person name="Wisecaver J."/>
            <person name="Long T.M."/>
            <person name="Aerts A.L."/>
            <person name="Barry K."/>
            <person name="Choi C."/>
            <person name="Clum A."/>
            <person name="Coughlan A.Y."/>
            <person name="Deshpande S."/>
            <person name="Douglass A.P."/>
            <person name="Hanson S.J."/>
            <person name="Klenk H.-P."/>
            <person name="Labutti K."/>
            <person name="Lapidus A."/>
            <person name="Lindquist E."/>
            <person name="Lipzen A."/>
            <person name="Meier-Kolthoff J.P."/>
            <person name="Ohm R.A."/>
            <person name="Otillar R.P."/>
            <person name="Pangilinan J."/>
            <person name="Peng Y."/>
            <person name="Rokas A."/>
            <person name="Rosa C.A."/>
            <person name="Scheuner C."/>
            <person name="Sibirny A.A."/>
            <person name="Slot J.C."/>
            <person name="Stielow J.B."/>
            <person name="Sun H."/>
            <person name="Kurtzman C.P."/>
            <person name="Blackwell M."/>
            <person name="Grigoriev I.V."/>
            <person name="Jeffries T.W."/>
        </authorList>
    </citation>
    <scope>NUCLEOTIDE SEQUENCE [LARGE SCALE GENOMIC DNA]</scope>
    <source>
        <strain evidence="3">NRRL YB-2248</strain>
    </source>
</reference>
<dbReference type="OrthoDB" id="2567806at2759"/>
<accession>A0A1E4T3I5</accession>
<feature type="region of interest" description="Disordered" evidence="1">
    <location>
        <begin position="1"/>
        <end position="57"/>
    </location>
</feature>
<feature type="compositionally biased region" description="Acidic residues" evidence="1">
    <location>
        <begin position="32"/>
        <end position="46"/>
    </location>
</feature>
<name>A0A1E4T3I5_9ASCO</name>
<dbReference type="PANTHER" id="PTHR37781:SF1">
    <property type="entry name" value="ADR380WP"/>
    <property type="match status" value="1"/>
</dbReference>
<evidence type="ECO:0000313" key="3">
    <source>
        <dbReference type="Proteomes" id="UP000094801"/>
    </source>
</evidence>
<gene>
    <name evidence="2" type="ORF">CANARDRAFT_6781</name>
</gene>
<dbReference type="AlphaFoldDB" id="A0A1E4T3I5"/>
<feature type="region of interest" description="Disordered" evidence="1">
    <location>
        <begin position="193"/>
        <end position="213"/>
    </location>
</feature>
<organism evidence="2 3">
    <name type="scientific">[Candida] arabinofermentans NRRL YB-2248</name>
    <dbReference type="NCBI Taxonomy" id="983967"/>
    <lineage>
        <taxon>Eukaryota</taxon>
        <taxon>Fungi</taxon>
        <taxon>Dikarya</taxon>
        <taxon>Ascomycota</taxon>
        <taxon>Saccharomycotina</taxon>
        <taxon>Pichiomycetes</taxon>
        <taxon>Pichiales</taxon>
        <taxon>Pichiaceae</taxon>
        <taxon>Ogataea</taxon>
        <taxon>Ogataea/Candida clade</taxon>
    </lineage>
</organism>
<dbReference type="GO" id="GO:0005675">
    <property type="term" value="C:transcription factor TFIIH holo complex"/>
    <property type="evidence" value="ECO:0007669"/>
    <property type="project" value="TreeGrafter"/>
</dbReference>
<dbReference type="InterPro" id="IPR031349">
    <property type="entry name" value="Tfb6"/>
</dbReference>
<evidence type="ECO:0000256" key="1">
    <source>
        <dbReference type="SAM" id="MobiDB-lite"/>
    </source>
</evidence>
<protein>
    <submittedName>
        <fullName evidence="2">Uncharacterized protein</fullName>
    </submittedName>
</protein>
<feature type="compositionally biased region" description="Polar residues" evidence="1">
    <location>
        <begin position="196"/>
        <end position="209"/>
    </location>
</feature>
<sequence length="446" mass="50455">MERPSTPLDPDSNDTFQVPDQDIPQELASALELDESEDEDEDEDGDAAMSDIKDENDEQEVVVLTMDNIMNNKVTSPTASDRTTTSLNTYSSNTTVDQMMPQANPHNFFDINTVHIQPLNPFGNNNFLTSSTSRRYGQSNTAISHPLPPSQTKTTSHRKLSMSQQSRLVTYIDHNLLKIQRKFIKYMSLKPDGEPTSISNKQQEPQQTSVDDEASKQLDISKFTLPHIIAGLSDVATMIWYSTFQTKQIPIVAHSNIFSSHSETQHEPLNIDVDFQVSQFGQTAYIVKILGDFSEYLDKYPLLDFDSWLMVLKFLAECDNMVSYFIDYQEQTELVRLGLDPNDVDLETDDILNSTRSDIMAGVRGDMLLISTTEKIRLESIVNRIKLQLVEKFDHFKEVLEDEQQQTGTGKRGRGEVEDGDLAQKFTTFEGYVGEVFEGIGDRTSI</sequence>